<evidence type="ECO:0000313" key="3">
    <source>
        <dbReference type="Proteomes" id="UP000444316"/>
    </source>
</evidence>
<evidence type="ECO:0000256" key="1">
    <source>
        <dbReference type="SAM" id="Phobius"/>
    </source>
</evidence>
<dbReference type="PIRSF" id="PIRSF019883">
    <property type="entry name" value="UCP019883"/>
    <property type="match status" value="1"/>
</dbReference>
<accession>A0A845I075</accession>
<keyword evidence="1" id="KW-0472">Membrane</keyword>
<dbReference type="RefSeq" id="WP_161034878.1">
    <property type="nucleotide sequence ID" value="NZ_WWCL01000002.1"/>
</dbReference>
<dbReference type="Proteomes" id="UP000444316">
    <property type="component" value="Unassembled WGS sequence"/>
</dbReference>
<protein>
    <submittedName>
        <fullName evidence="2">DUF2818 family protein</fullName>
    </submittedName>
</protein>
<evidence type="ECO:0000313" key="2">
    <source>
        <dbReference type="EMBL" id="MYN45205.1"/>
    </source>
</evidence>
<name>A0A845I075_9BURK</name>
<organism evidence="2 3">
    <name type="scientific">Duganella fentianensis</name>
    <dbReference type="NCBI Taxonomy" id="2692177"/>
    <lineage>
        <taxon>Bacteria</taxon>
        <taxon>Pseudomonadati</taxon>
        <taxon>Pseudomonadota</taxon>
        <taxon>Betaproteobacteria</taxon>
        <taxon>Burkholderiales</taxon>
        <taxon>Oxalobacteraceae</taxon>
        <taxon>Telluria group</taxon>
        <taxon>Duganella</taxon>
    </lineage>
</organism>
<feature type="transmembrane region" description="Helical" evidence="1">
    <location>
        <begin position="73"/>
        <end position="96"/>
    </location>
</feature>
<reference evidence="2" key="1">
    <citation type="submission" date="2019-12" db="EMBL/GenBank/DDBJ databases">
        <title>Novel species isolated from a subtropical stream in China.</title>
        <authorList>
            <person name="Lu H."/>
        </authorList>
    </citation>
    <scope>NUCLEOTIDE SEQUENCE [LARGE SCALE GENOMIC DNA]</scope>
    <source>
        <strain evidence="2">FT93W</strain>
    </source>
</reference>
<proteinExistence type="predicted"/>
<keyword evidence="1" id="KW-0812">Transmembrane</keyword>
<sequence>MDISVASWLVIVIAIAAANLPFFNERLFALVPSRWESKPLFVRLFEMVVLFFAVGVIGFALEGRLGNRFPQTWEFYAISACLFIVLAFPGFILRYLRKRHD</sequence>
<dbReference type="InterPro" id="IPR016768">
    <property type="entry name" value="UCP019883"/>
</dbReference>
<gene>
    <name evidence="2" type="ORF">GTP23_09040</name>
</gene>
<keyword evidence="3" id="KW-1185">Reference proteome</keyword>
<keyword evidence="1" id="KW-1133">Transmembrane helix</keyword>
<comment type="caution">
    <text evidence="2">The sequence shown here is derived from an EMBL/GenBank/DDBJ whole genome shotgun (WGS) entry which is preliminary data.</text>
</comment>
<feature type="transmembrane region" description="Helical" evidence="1">
    <location>
        <begin position="44"/>
        <end position="61"/>
    </location>
</feature>
<feature type="transmembrane region" description="Helical" evidence="1">
    <location>
        <begin position="6"/>
        <end position="23"/>
    </location>
</feature>
<dbReference type="EMBL" id="WWCL01000002">
    <property type="protein sequence ID" value="MYN45205.1"/>
    <property type="molecule type" value="Genomic_DNA"/>
</dbReference>
<dbReference type="AlphaFoldDB" id="A0A845I075"/>
<dbReference type="Pfam" id="PF10993">
    <property type="entry name" value="DUF2818"/>
    <property type="match status" value="1"/>
</dbReference>